<keyword evidence="3" id="KW-1185">Reference proteome</keyword>
<evidence type="ECO:0000313" key="3">
    <source>
        <dbReference type="Proteomes" id="UP000683291"/>
    </source>
</evidence>
<organism evidence="2 3">
    <name type="scientific">Sulfitobacter albidus</name>
    <dbReference type="NCBI Taxonomy" id="2829501"/>
    <lineage>
        <taxon>Bacteria</taxon>
        <taxon>Pseudomonadati</taxon>
        <taxon>Pseudomonadota</taxon>
        <taxon>Alphaproteobacteria</taxon>
        <taxon>Rhodobacterales</taxon>
        <taxon>Roseobacteraceae</taxon>
        <taxon>Sulfitobacter</taxon>
    </lineage>
</organism>
<evidence type="ECO:0000256" key="1">
    <source>
        <dbReference type="SAM" id="SignalP"/>
    </source>
</evidence>
<proteinExistence type="predicted"/>
<dbReference type="Proteomes" id="UP000683291">
    <property type="component" value="Chromosome 1"/>
</dbReference>
<name>A0A975JF52_9RHOB</name>
<accession>A0A975JF52</accession>
<protein>
    <recommendedName>
        <fullName evidence="4">Argininosuccinate lyase</fullName>
    </recommendedName>
</protein>
<feature type="signal peptide" evidence="1">
    <location>
        <begin position="1"/>
        <end position="20"/>
    </location>
</feature>
<evidence type="ECO:0008006" key="4">
    <source>
        <dbReference type="Google" id="ProtNLM"/>
    </source>
</evidence>
<dbReference type="KEGG" id="sual:KDD17_02005"/>
<dbReference type="PROSITE" id="PS51257">
    <property type="entry name" value="PROKAR_LIPOPROTEIN"/>
    <property type="match status" value="1"/>
</dbReference>
<keyword evidence="1" id="KW-0732">Signal</keyword>
<dbReference type="EMBL" id="CP073581">
    <property type="protein sequence ID" value="QUJ76860.1"/>
    <property type="molecule type" value="Genomic_DNA"/>
</dbReference>
<sequence>MKTPLLIVVLVTLAACGVDGEPVQPAGGVNVTLSPSGLGVGGTVGVRKGPLTVGLGF</sequence>
<gene>
    <name evidence="2" type="ORF">KDD17_02005</name>
</gene>
<evidence type="ECO:0000313" key="2">
    <source>
        <dbReference type="EMBL" id="QUJ76860.1"/>
    </source>
</evidence>
<dbReference type="RefSeq" id="WP_212705057.1">
    <property type="nucleotide sequence ID" value="NZ_CP073581.1"/>
</dbReference>
<reference evidence="2" key="1">
    <citation type="submission" date="2021-04" db="EMBL/GenBank/DDBJ databases">
        <title>Complete genome sequence for Sulfitobacter sp. strain JK7-1.</title>
        <authorList>
            <person name="Park S.-J."/>
        </authorList>
    </citation>
    <scope>NUCLEOTIDE SEQUENCE</scope>
    <source>
        <strain evidence="2">JK7-1</strain>
    </source>
</reference>
<dbReference type="AlphaFoldDB" id="A0A975JF52"/>
<feature type="chain" id="PRO_5037340019" description="Argininosuccinate lyase" evidence="1">
    <location>
        <begin position="21"/>
        <end position="57"/>
    </location>
</feature>